<evidence type="ECO:0000313" key="3">
    <source>
        <dbReference type="Proteomes" id="UP001157960"/>
    </source>
</evidence>
<comment type="caution">
    <text evidence="2">The sequence shown here is derived from an EMBL/GenBank/DDBJ whole genome shotgun (WGS) entry which is preliminary data.</text>
</comment>
<organism evidence="2 3">
    <name type="scientific">Chryseobacterium profundimaris</name>
    <dbReference type="NCBI Taxonomy" id="1387275"/>
    <lineage>
        <taxon>Bacteria</taxon>
        <taxon>Pseudomonadati</taxon>
        <taxon>Bacteroidota</taxon>
        <taxon>Flavobacteriia</taxon>
        <taxon>Flavobacteriales</taxon>
        <taxon>Weeksellaceae</taxon>
        <taxon>Chryseobacterium group</taxon>
        <taxon>Chryseobacterium</taxon>
    </lineage>
</organism>
<protein>
    <submittedName>
        <fullName evidence="2">Uncharacterized protein</fullName>
    </submittedName>
</protein>
<keyword evidence="1" id="KW-1133">Transmembrane helix</keyword>
<evidence type="ECO:0000313" key="2">
    <source>
        <dbReference type="EMBL" id="SMP05294.1"/>
    </source>
</evidence>
<reference evidence="2 3" key="1">
    <citation type="submission" date="2017-05" db="EMBL/GenBank/DDBJ databases">
        <authorList>
            <person name="Varghese N."/>
            <person name="Submissions S."/>
        </authorList>
    </citation>
    <scope>NUCLEOTIDE SEQUENCE [LARGE SCALE GENOMIC DNA]</scope>
    <source>
        <strain evidence="2 3">DSM 28214</strain>
    </source>
</reference>
<gene>
    <name evidence="2" type="ORF">SAMN06264346_101400</name>
</gene>
<keyword evidence="1" id="KW-0472">Membrane</keyword>
<dbReference type="EMBL" id="FXTZ01000001">
    <property type="protein sequence ID" value="SMP05294.1"/>
    <property type="molecule type" value="Genomic_DNA"/>
</dbReference>
<keyword evidence="1" id="KW-0812">Transmembrane</keyword>
<accession>A0ABY1NDN3</accession>
<proteinExistence type="predicted"/>
<name>A0ABY1NDN3_9FLAO</name>
<sequence>MLVFLHSRLKNYSYVCEMAQMRNSRTGRHSANCIFQIVILMHHPAVPFILDKIVQLGKLSINDSKNIFMKKKILFCAMIGISVMAFARTLQATWTSTCGIKHVTTFTGDWNQSDMALWIAEKNADECGNYPSSVTFNS</sequence>
<keyword evidence="3" id="KW-1185">Reference proteome</keyword>
<evidence type="ECO:0000256" key="1">
    <source>
        <dbReference type="SAM" id="Phobius"/>
    </source>
</evidence>
<feature type="transmembrane region" description="Helical" evidence="1">
    <location>
        <begin position="73"/>
        <end position="94"/>
    </location>
</feature>
<dbReference type="Proteomes" id="UP001157960">
    <property type="component" value="Unassembled WGS sequence"/>
</dbReference>